<protein>
    <submittedName>
        <fullName evidence="2">Uncharacterized protein</fullName>
    </submittedName>
</protein>
<dbReference type="Proteomes" id="UP000526125">
    <property type="component" value="Unassembled WGS sequence"/>
</dbReference>
<sequence>MKVKESYFSGLSEQIINKAKWSRDKFVVFNHEAGTGKSTRTHQIIGGMTKKQSHRVLYVQRFLKDDELNNTVKAINRNAGRKVAISITGKDTEKGKSTEVFERSQVICITHQMYIQVCKGEHQHLIKDRDILIIDEFPDLLEKINISNYEIGLLWTECRKRNVPAIEEWAILLRDLIDEGNVANNVMRFTDFSDGKDQHYEPMIKSAIKKLDDKNSKIYKGILKESLQLTKNGGFLFEEGFHTFNDNRQFVLLKNNIILDANAAFDYRYKLYGKFDLHEKEKMYDYAKDTLHHINVKTTKNALKKFEKFVQEALKEIQLEGKTGILFVTEKANVDKLEKEIVQYFSDYGNSLSEIEGNLKINIKIDYFGNLIGVNHYHDYDAVVLLKTPHYDYLTYALTYQYYMRLTGQPVENVELFEHEIVEAIRKSTVAGEMYQAIKRINRDNSRRADIYVFADFQEAIDTVVEQLPNIQYNKKDLEEKQNTGRHYDKTKREKSTKSEKARTILLEAKKSGIEMMQKLELRNLLEIKSRGNLTKILDKLEAFFKEHGISQTGQQIWFHDNLKDFEYNKLCESA</sequence>
<dbReference type="RefSeq" id="WP_175394938.1">
    <property type="nucleotide sequence ID" value="NZ_JABMCB010000165.1"/>
</dbReference>
<evidence type="ECO:0000256" key="1">
    <source>
        <dbReference type="SAM" id="MobiDB-lite"/>
    </source>
</evidence>
<comment type="caution">
    <text evidence="2">The sequence shown here is derived from an EMBL/GenBank/DDBJ whole genome shotgun (WGS) entry which is preliminary data.</text>
</comment>
<feature type="region of interest" description="Disordered" evidence="1">
    <location>
        <begin position="476"/>
        <end position="499"/>
    </location>
</feature>
<dbReference type="EMBL" id="JABMCB010000165">
    <property type="protein sequence ID" value="NUU75090.1"/>
    <property type="molecule type" value="Genomic_DNA"/>
</dbReference>
<evidence type="ECO:0000313" key="2">
    <source>
        <dbReference type="EMBL" id="NUU75090.1"/>
    </source>
</evidence>
<accession>A0A7Y6BU96</accession>
<keyword evidence="3" id="KW-1185">Reference proteome</keyword>
<dbReference type="SUPFAM" id="SSF52540">
    <property type="entry name" value="P-loop containing nucleoside triphosphate hydrolases"/>
    <property type="match status" value="1"/>
</dbReference>
<gene>
    <name evidence="2" type="ORF">HP552_07530</name>
</gene>
<proteinExistence type="predicted"/>
<evidence type="ECO:0000313" key="3">
    <source>
        <dbReference type="Proteomes" id="UP000526125"/>
    </source>
</evidence>
<name>A0A7Y6BU96_9BACL</name>
<dbReference type="InterPro" id="IPR027417">
    <property type="entry name" value="P-loop_NTPase"/>
</dbReference>
<dbReference type="AlphaFoldDB" id="A0A7Y6BU96"/>
<reference evidence="2 3" key="1">
    <citation type="submission" date="2020-05" db="EMBL/GenBank/DDBJ databases">
        <title>Genome Sequencing of Type Strains.</title>
        <authorList>
            <person name="Lemaire J.F."/>
            <person name="Inderbitzin P."/>
            <person name="Gregorio O.A."/>
            <person name="Collins S.B."/>
            <person name="Wespe N."/>
            <person name="Knight-Connoni V."/>
        </authorList>
    </citation>
    <scope>NUCLEOTIDE SEQUENCE [LARGE SCALE GENOMIC DNA]</scope>
    <source>
        <strain evidence="2 3">LMG 21957</strain>
    </source>
</reference>
<organism evidence="2 3">
    <name type="scientific">Paenibacillus xylanilyticus</name>
    <dbReference type="NCBI Taxonomy" id="248903"/>
    <lineage>
        <taxon>Bacteria</taxon>
        <taxon>Bacillati</taxon>
        <taxon>Bacillota</taxon>
        <taxon>Bacilli</taxon>
        <taxon>Bacillales</taxon>
        <taxon>Paenibacillaceae</taxon>
        <taxon>Paenibacillus</taxon>
    </lineage>
</organism>